<evidence type="ECO:0000313" key="2">
    <source>
        <dbReference type="EMBL" id="CBY32598.1"/>
    </source>
</evidence>
<dbReference type="AlphaFoldDB" id="E4YAL1"/>
<feature type="region of interest" description="Disordered" evidence="1">
    <location>
        <begin position="145"/>
        <end position="166"/>
    </location>
</feature>
<proteinExistence type="predicted"/>
<accession>E4YAL1</accession>
<organism evidence="2">
    <name type="scientific">Oikopleura dioica</name>
    <name type="common">Tunicate</name>
    <dbReference type="NCBI Taxonomy" id="34765"/>
    <lineage>
        <taxon>Eukaryota</taxon>
        <taxon>Metazoa</taxon>
        <taxon>Chordata</taxon>
        <taxon>Tunicata</taxon>
        <taxon>Appendicularia</taxon>
        <taxon>Copelata</taxon>
        <taxon>Oikopleuridae</taxon>
        <taxon>Oikopleura</taxon>
    </lineage>
</organism>
<protein>
    <submittedName>
        <fullName evidence="2">Uncharacterized protein</fullName>
    </submittedName>
</protein>
<dbReference type="Proteomes" id="UP000011014">
    <property type="component" value="Unassembled WGS sequence"/>
</dbReference>
<feature type="region of interest" description="Disordered" evidence="1">
    <location>
        <begin position="69"/>
        <end position="97"/>
    </location>
</feature>
<reference evidence="2" key="1">
    <citation type="journal article" date="2010" name="Science">
        <title>Plasticity of animal genome architecture unmasked by rapid evolution of a pelagic tunicate.</title>
        <authorList>
            <person name="Denoeud F."/>
            <person name="Henriet S."/>
            <person name="Mungpakdee S."/>
            <person name="Aury J.M."/>
            <person name="Da Silva C."/>
            <person name="Brinkmann H."/>
            <person name="Mikhaleva J."/>
            <person name="Olsen L.C."/>
            <person name="Jubin C."/>
            <person name="Canestro C."/>
            <person name="Bouquet J.M."/>
            <person name="Danks G."/>
            <person name="Poulain J."/>
            <person name="Campsteijn C."/>
            <person name="Adamski M."/>
            <person name="Cross I."/>
            <person name="Yadetie F."/>
            <person name="Muffato M."/>
            <person name="Louis A."/>
            <person name="Butcher S."/>
            <person name="Tsagkogeorga G."/>
            <person name="Konrad A."/>
            <person name="Singh S."/>
            <person name="Jensen M.F."/>
            <person name="Cong E.H."/>
            <person name="Eikeseth-Otteraa H."/>
            <person name="Noel B."/>
            <person name="Anthouard V."/>
            <person name="Porcel B.M."/>
            <person name="Kachouri-Lafond R."/>
            <person name="Nishino A."/>
            <person name="Ugolini M."/>
            <person name="Chourrout P."/>
            <person name="Nishida H."/>
            <person name="Aasland R."/>
            <person name="Huzurbazar S."/>
            <person name="Westhof E."/>
            <person name="Delsuc F."/>
            <person name="Lehrach H."/>
            <person name="Reinhardt R."/>
            <person name="Weissenbach J."/>
            <person name="Roy S.W."/>
            <person name="Artiguenave F."/>
            <person name="Postlethwait J.H."/>
            <person name="Manak J.R."/>
            <person name="Thompson E.M."/>
            <person name="Jaillon O."/>
            <person name="Du Pasquier L."/>
            <person name="Boudinot P."/>
            <person name="Liberles D.A."/>
            <person name="Volff J.N."/>
            <person name="Philippe H."/>
            <person name="Lenhard B."/>
            <person name="Roest Crollius H."/>
            <person name="Wincker P."/>
            <person name="Chourrout D."/>
        </authorList>
    </citation>
    <scope>NUCLEOTIDE SEQUENCE [LARGE SCALE GENOMIC DNA]</scope>
</reference>
<sequence>MSMQGKRQFSWQPTLIDDWATEPADEAKPLPVDNNEENLETKNENAPKGFLKRKQALFHQAAIDFQEEDSVPNEVFSPAQPAAPKKTKSFQAGSNNPVFFDQIPECGRTLPDRVFSENSSISLSSTPSAHDEFISEAERLEYPENLSFAYPEDDKSDKKESNVKNI</sequence>
<feature type="compositionally biased region" description="Basic and acidic residues" evidence="1">
    <location>
        <begin position="152"/>
        <end position="166"/>
    </location>
</feature>
<dbReference type="EMBL" id="FN654361">
    <property type="protein sequence ID" value="CBY32598.1"/>
    <property type="molecule type" value="Genomic_DNA"/>
</dbReference>
<evidence type="ECO:0000256" key="1">
    <source>
        <dbReference type="SAM" id="MobiDB-lite"/>
    </source>
</evidence>
<name>E4YAL1_OIKDI</name>
<feature type="region of interest" description="Disordered" evidence="1">
    <location>
        <begin position="1"/>
        <end position="48"/>
    </location>
</feature>
<gene>
    <name evidence="2" type="ORF">GSOID_T00031938001</name>
</gene>
<feature type="compositionally biased region" description="Polar residues" evidence="1">
    <location>
        <begin position="1"/>
        <end position="13"/>
    </location>
</feature>